<gene>
    <name evidence="5" type="ORF">OVN18_07580</name>
</gene>
<feature type="binding site" evidence="3">
    <location>
        <position position="201"/>
    </location>
    <ligand>
        <name>a divalent metal cation</name>
        <dbReference type="ChEBI" id="CHEBI:60240"/>
    </ligand>
</feature>
<proteinExistence type="inferred from homology"/>
<dbReference type="EMBL" id="CP113089">
    <property type="protein sequence ID" value="WAB80436.1"/>
    <property type="molecule type" value="Genomic_DNA"/>
</dbReference>
<dbReference type="AlphaFoldDB" id="A0A9E8S8H0"/>
<dbReference type="Pfam" id="PF08450">
    <property type="entry name" value="SGL"/>
    <property type="match status" value="1"/>
</dbReference>
<dbReference type="InterPro" id="IPR013658">
    <property type="entry name" value="SGL"/>
</dbReference>
<dbReference type="KEGG" id="mdb:OVN18_07580"/>
<sequence length="302" mass="31915">MPATLEPRPLPTDRFVLAEGPQWDAGTGTISWVDVEAGLLVVARPLPDAGVEVLRTHDFGERVGFATRFGDAKFVVALERRLAVIDALGGITTSRELVPPGRRFNDGVVDPLGRLLVGTLTLDESQPGEGNQLLRLEHDGTVTVIDDDLRLSNGLGFSPAGDVLYHVDSQRATVFARSYDAATGEIGARHALVELADAIPDGLAVDVAGDLWVGLWDRSGVRRFGADGTVHGDVPLPVPHVTSVAFMGSALDHLLVTTASRDLDADALHAAPDAGRVFSIDLSGLGVTGAPATRWRPVPLPV</sequence>
<dbReference type="PANTHER" id="PTHR10907">
    <property type="entry name" value="REGUCALCIN"/>
    <property type="match status" value="1"/>
</dbReference>
<feature type="binding site" evidence="3">
    <location>
        <position position="123"/>
    </location>
    <ligand>
        <name>substrate</name>
    </ligand>
</feature>
<dbReference type="PANTHER" id="PTHR10907:SF47">
    <property type="entry name" value="REGUCALCIN"/>
    <property type="match status" value="1"/>
</dbReference>
<evidence type="ECO:0000256" key="1">
    <source>
        <dbReference type="ARBA" id="ARBA00008853"/>
    </source>
</evidence>
<protein>
    <submittedName>
        <fullName evidence="5">SMP-30/gluconolactonase/LRE family protein</fullName>
    </submittedName>
</protein>
<feature type="binding site" evidence="3">
    <location>
        <position position="153"/>
    </location>
    <ligand>
        <name>a divalent metal cation</name>
        <dbReference type="ChEBI" id="CHEBI:60240"/>
    </ligand>
</feature>
<evidence type="ECO:0000256" key="2">
    <source>
        <dbReference type="PIRSR" id="PIRSR605511-1"/>
    </source>
</evidence>
<comment type="cofactor">
    <cofactor evidence="3">
        <name>Zn(2+)</name>
        <dbReference type="ChEBI" id="CHEBI:29105"/>
    </cofactor>
    <text evidence="3">Binds 1 divalent metal cation per subunit.</text>
</comment>
<feature type="binding site" evidence="3">
    <location>
        <position position="103"/>
    </location>
    <ligand>
        <name>substrate</name>
    </ligand>
</feature>
<evidence type="ECO:0000259" key="4">
    <source>
        <dbReference type="Pfam" id="PF08450"/>
    </source>
</evidence>
<feature type="active site" description="Proton donor/acceptor" evidence="2">
    <location>
        <position position="201"/>
    </location>
</feature>
<dbReference type="InterPro" id="IPR005511">
    <property type="entry name" value="SMP-30"/>
</dbReference>
<accession>A0A9E8S8H0</accession>
<evidence type="ECO:0000256" key="3">
    <source>
        <dbReference type="PIRSR" id="PIRSR605511-2"/>
    </source>
</evidence>
<evidence type="ECO:0000313" key="5">
    <source>
        <dbReference type="EMBL" id="WAB80436.1"/>
    </source>
</evidence>
<dbReference type="PRINTS" id="PR01790">
    <property type="entry name" value="SMP30FAMILY"/>
</dbReference>
<comment type="similarity">
    <text evidence="1">Belongs to the SMP-30/CGR1 family.</text>
</comment>
<dbReference type="GO" id="GO:0004341">
    <property type="term" value="F:gluconolactonase activity"/>
    <property type="evidence" value="ECO:0007669"/>
    <property type="project" value="TreeGrafter"/>
</dbReference>
<feature type="domain" description="SMP-30/Gluconolactonase/LRE-like region" evidence="4">
    <location>
        <begin position="17"/>
        <end position="259"/>
    </location>
</feature>
<dbReference type="RefSeq" id="WP_267780100.1">
    <property type="nucleotide sequence ID" value="NZ_CP113089.1"/>
</dbReference>
<dbReference type="InterPro" id="IPR011042">
    <property type="entry name" value="6-blade_b-propeller_TolB-like"/>
</dbReference>
<dbReference type="Gene3D" id="2.120.10.30">
    <property type="entry name" value="TolB, C-terminal domain"/>
    <property type="match status" value="1"/>
</dbReference>
<keyword evidence="3" id="KW-0862">Zinc</keyword>
<keyword evidence="6" id="KW-1185">Reference proteome</keyword>
<dbReference type="GO" id="GO:0005509">
    <property type="term" value="F:calcium ion binding"/>
    <property type="evidence" value="ECO:0007669"/>
    <property type="project" value="TreeGrafter"/>
</dbReference>
<reference evidence="5" key="1">
    <citation type="submission" date="2022-11" db="EMBL/GenBank/DDBJ databases">
        <title>Description of Microcella daejonensis nov. sp, isolated from riverside soil.</title>
        <authorList>
            <person name="Molina K.M."/>
            <person name="Kim S.B."/>
        </authorList>
    </citation>
    <scope>NUCLEOTIDE SEQUENCE</scope>
    <source>
        <strain evidence="5">MMS21-STM12</strain>
    </source>
</reference>
<feature type="binding site" evidence="3">
    <location>
        <position position="19"/>
    </location>
    <ligand>
        <name>a divalent metal cation</name>
        <dbReference type="ChEBI" id="CHEBI:60240"/>
    </ligand>
</feature>
<dbReference type="Proteomes" id="UP001164706">
    <property type="component" value="Chromosome"/>
</dbReference>
<keyword evidence="3" id="KW-0479">Metal-binding</keyword>
<dbReference type="SUPFAM" id="SSF63829">
    <property type="entry name" value="Calcium-dependent phosphotriesterase"/>
    <property type="match status" value="1"/>
</dbReference>
<feature type="binding site" evidence="3">
    <location>
        <position position="105"/>
    </location>
    <ligand>
        <name>substrate</name>
    </ligand>
</feature>
<dbReference type="GO" id="GO:0019853">
    <property type="term" value="P:L-ascorbic acid biosynthetic process"/>
    <property type="evidence" value="ECO:0007669"/>
    <property type="project" value="TreeGrafter"/>
</dbReference>
<organism evidence="5 6">
    <name type="scientific">Microcella daejeonensis</name>
    <dbReference type="NCBI Taxonomy" id="2994971"/>
    <lineage>
        <taxon>Bacteria</taxon>
        <taxon>Bacillati</taxon>
        <taxon>Actinomycetota</taxon>
        <taxon>Actinomycetes</taxon>
        <taxon>Micrococcales</taxon>
        <taxon>Microbacteriaceae</taxon>
        <taxon>Microcella</taxon>
    </lineage>
</organism>
<evidence type="ECO:0000313" key="6">
    <source>
        <dbReference type="Proteomes" id="UP001164706"/>
    </source>
</evidence>
<name>A0A9E8S8H0_9MICO</name>